<dbReference type="PANTHER" id="PTHR12461:SF99">
    <property type="entry name" value="BIFUNCTIONAL PEPTIDASE AND (3S)-LYSYL HYDROXYLASE JMJD7"/>
    <property type="match status" value="1"/>
</dbReference>
<dbReference type="Proteomes" id="UP000254866">
    <property type="component" value="Unassembled WGS sequence"/>
</dbReference>
<organism evidence="3 4">
    <name type="scientific">Venustampulla echinocandica</name>
    <dbReference type="NCBI Taxonomy" id="2656787"/>
    <lineage>
        <taxon>Eukaryota</taxon>
        <taxon>Fungi</taxon>
        <taxon>Dikarya</taxon>
        <taxon>Ascomycota</taxon>
        <taxon>Pezizomycotina</taxon>
        <taxon>Leotiomycetes</taxon>
        <taxon>Helotiales</taxon>
        <taxon>Pleuroascaceae</taxon>
        <taxon>Venustampulla</taxon>
    </lineage>
</organism>
<protein>
    <submittedName>
        <fullName evidence="3">Phospholipase A2</fullName>
    </submittedName>
</protein>
<dbReference type="RefSeq" id="XP_031872400.1">
    <property type="nucleotide sequence ID" value="XM_032012707.1"/>
</dbReference>
<dbReference type="PANTHER" id="PTHR12461">
    <property type="entry name" value="HYPOXIA-INDUCIBLE FACTOR 1 ALPHA INHIBITOR-RELATED"/>
    <property type="match status" value="1"/>
</dbReference>
<comment type="caution">
    <text evidence="3">The sequence shown here is derived from an EMBL/GenBank/DDBJ whole genome shotgun (WGS) entry which is preliminary data.</text>
</comment>
<reference evidence="3 4" key="1">
    <citation type="journal article" date="2018" name="IMA Fungus">
        <title>IMA Genome-F 9: Draft genome sequence of Annulohypoxylon stygium, Aspergillus mulundensis, Berkeleyomyces basicola (syn. Thielaviopsis basicola), Ceratocystis smalleyi, two Cercospora beticola strains, Coleophoma cylindrospora, Fusarium fracticaudum, Phialophora cf. hyalina, and Morchella septimelata.</title>
        <authorList>
            <person name="Wingfield B.D."/>
            <person name="Bills G.F."/>
            <person name="Dong Y."/>
            <person name="Huang W."/>
            <person name="Nel W.J."/>
            <person name="Swalarsk-Parry B.S."/>
            <person name="Vaghefi N."/>
            <person name="Wilken P.M."/>
            <person name="An Z."/>
            <person name="de Beer Z.W."/>
            <person name="De Vos L."/>
            <person name="Chen L."/>
            <person name="Duong T.A."/>
            <person name="Gao Y."/>
            <person name="Hammerbacher A."/>
            <person name="Kikkert J.R."/>
            <person name="Li Y."/>
            <person name="Li H."/>
            <person name="Li K."/>
            <person name="Li Q."/>
            <person name="Liu X."/>
            <person name="Ma X."/>
            <person name="Naidoo K."/>
            <person name="Pethybridge S.J."/>
            <person name="Sun J."/>
            <person name="Steenkamp E.T."/>
            <person name="van der Nest M.A."/>
            <person name="van Wyk S."/>
            <person name="Wingfield M.J."/>
            <person name="Xiong C."/>
            <person name="Yue Q."/>
            <person name="Zhang X."/>
        </authorList>
    </citation>
    <scope>NUCLEOTIDE SEQUENCE [LARGE SCALE GENOMIC DNA]</scope>
    <source>
        <strain evidence="3 4">BP 5553</strain>
    </source>
</reference>
<evidence type="ECO:0000259" key="2">
    <source>
        <dbReference type="PROSITE" id="PS51184"/>
    </source>
</evidence>
<dbReference type="SMART" id="SM00558">
    <property type="entry name" value="JmjC"/>
    <property type="match status" value="1"/>
</dbReference>
<keyword evidence="4" id="KW-1185">Reference proteome</keyword>
<feature type="region of interest" description="Disordered" evidence="1">
    <location>
        <begin position="149"/>
        <end position="171"/>
    </location>
</feature>
<proteinExistence type="predicted"/>
<evidence type="ECO:0000256" key="1">
    <source>
        <dbReference type="SAM" id="MobiDB-lite"/>
    </source>
</evidence>
<dbReference type="STRING" id="2656787.A0A370TW38"/>
<dbReference type="Pfam" id="PF13621">
    <property type="entry name" value="Cupin_8"/>
    <property type="match status" value="1"/>
</dbReference>
<evidence type="ECO:0000313" key="3">
    <source>
        <dbReference type="EMBL" id="RDL39744.1"/>
    </source>
</evidence>
<dbReference type="GeneID" id="43596933"/>
<sequence>MDPRSSAPKAGATDAITSMLTTYNDLNSSNIDELTFTPSPLEFMRFVSRNRPFIVRGGASTWTAAKIWNVARLKERMGDATVEVAVTPKGNADSPTTDEEGNLIFAKPHVEEQDFGEFIDFVTRQEKSGIRRNEGEEIRYAQTRINPPFSFSSPVESEERPLTPKPQNIENDNLRNEYAPLFSDVEKDIPWARIALQQHPEAINLWIGNSHSVTALHKDNYENIYVQVLGKKHFVLLPPLAYACVAERELTPASYVRAGDGSGRLEISREEGEKVPFATWDPDGGGAETKYEKYARPMRFVLNGGDMLYLPALWYHKVSQSCNEEGICCAVNYW</sequence>
<dbReference type="AlphaFoldDB" id="A0A370TW38"/>
<name>A0A370TW38_9HELO</name>
<dbReference type="EMBL" id="NPIC01000002">
    <property type="protein sequence ID" value="RDL39744.1"/>
    <property type="molecule type" value="Genomic_DNA"/>
</dbReference>
<feature type="domain" description="JmjC" evidence="2">
    <location>
        <begin position="154"/>
        <end position="334"/>
    </location>
</feature>
<dbReference type="InterPro" id="IPR003347">
    <property type="entry name" value="JmjC_dom"/>
</dbReference>
<dbReference type="Gene3D" id="2.60.120.10">
    <property type="entry name" value="Jelly Rolls"/>
    <property type="match status" value="1"/>
</dbReference>
<dbReference type="OrthoDB" id="415358at2759"/>
<evidence type="ECO:0000313" key="4">
    <source>
        <dbReference type="Proteomes" id="UP000254866"/>
    </source>
</evidence>
<gene>
    <name evidence="3" type="ORF">BP5553_04084</name>
</gene>
<accession>A0A370TW38</accession>
<dbReference type="SUPFAM" id="SSF51197">
    <property type="entry name" value="Clavaminate synthase-like"/>
    <property type="match status" value="1"/>
</dbReference>
<dbReference type="InterPro" id="IPR014710">
    <property type="entry name" value="RmlC-like_jellyroll"/>
</dbReference>
<dbReference type="InterPro" id="IPR041667">
    <property type="entry name" value="Cupin_8"/>
</dbReference>
<dbReference type="PROSITE" id="PS51184">
    <property type="entry name" value="JMJC"/>
    <property type="match status" value="1"/>
</dbReference>